<feature type="compositionally biased region" description="Basic and acidic residues" evidence="7">
    <location>
        <begin position="109"/>
        <end position="122"/>
    </location>
</feature>
<evidence type="ECO:0000256" key="5">
    <source>
        <dbReference type="PROSITE-ProRule" id="PRU00175"/>
    </source>
</evidence>
<dbReference type="PROSITE" id="PS50089">
    <property type="entry name" value="ZF_RING_2"/>
    <property type="match status" value="1"/>
</dbReference>
<evidence type="ECO:0000256" key="7">
    <source>
        <dbReference type="SAM" id="MobiDB-lite"/>
    </source>
</evidence>
<feature type="compositionally biased region" description="Low complexity" evidence="7">
    <location>
        <begin position="623"/>
        <end position="632"/>
    </location>
</feature>
<keyword evidence="2" id="KW-0479">Metal-binding</keyword>
<comment type="similarity">
    <text evidence="1">Belongs to the TCP10 family.</text>
</comment>
<keyword evidence="6" id="KW-0175">Coiled coil</keyword>
<dbReference type="Gene3D" id="2.60.450.20">
    <property type="match status" value="1"/>
</dbReference>
<organism evidence="9 10">
    <name type="scientific">Rotaria magnacalcarata</name>
    <dbReference type="NCBI Taxonomy" id="392030"/>
    <lineage>
        <taxon>Eukaryota</taxon>
        <taxon>Metazoa</taxon>
        <taxon>Spiralia</taxon>
        <taxon>Gnathifera</taxon>
        <taxon>Rotifera</taxon>
        <taxon>Eurotatoria</taxon>
        <taxon>Bdelloidea</taxon>
        <taxon>Philodinida</taxon>
        <taxon>Philodinidae</taxon>
        <taxon>Rotaria</taxon>
    </lineage>
</organism>
<evidence type="ECO:0000256" key="2">
    <source>
        <dbReference type="ARBA" id="ARBA00022723"/>
    </source>
</evidence>
<dbReference type="PANTHER" id="PTHR10331">
    <property type="entry name" value="T COMPLEX PROTEIN 10"/>
    <property type="match status" value="1"/>
</dbReference>
<dbReference type="GO" id="GO:0008270">
    <property type="term" value="F:zinc ion binding"/>
    <property type="evidence" value="ECO:0007669"/>
    <property type="project" value="UniProtKB-KW"/>
</dbReference>
<dbReference type="InterPro" id="IPR026581">
    <property type="entry name" value="TCP10L/CENPJ"/>
</dbReference>
<dbReference type="InterPro" id="IPR027370">
    <property type="entry name" value="Znf-RING_euk"/>
</dbReference>
<keyword evidence="4" id="KW-0862">Zinc</keyword>
<feature type="compositionally biased region" description="Polar residues" evidence="7">
    <location>
        <begin position="792"/>
        <end position="801"/>
    </location>
</feature>
<dbReference type="Pfam" id="PF07202">
    <property type="entry name" value="Tcp10_C"/>
    <property type="match status" value="1"/>
</dbReference>
<feature type="compositionally biased region" description="Pro residues" evidence="7">
    <location>
        <begin position="999"/>
        <end position="1015"/>
    </location>
</feature>
<comment type="caution">
    <text evidence="9">The sequence shown here is derived from an EMBL/GenBank/DDBJ whole genome shotgun (WGS) entry which is preliminary data.</text>
</comment>
<accession>A0A815XUR1</accession>
<feature type="region of interest" description="Disordered" evidence="7">
    <location>
        <begin position="765"/>
        <end position="802"/>
    </location>
</feature>
<proteinExistence type="inferred from homology"/>
<dbReference type="Proteomes" id="UP000663834">
    <property type="component" value="Unassembled WGS sequence"/>
</dbReference>
<protein>
    <recommendedName>
        <fullName evidence="8">RING-type domain-containing protein</fullName>
    </recommendedName>
</protein>
<dbReference type="InterPro" id="IPR017907">
    <property type="entry name" value="Znf_RING_CS"/>
</dbReference>
<gene>
    <name evidence="9" type="ORF">KQP761_LOCUS18510</name>
</gene>
<dbReference type="PANTHER" id="PTHR10331:SF6">
    <property type="entry name" value="SPINDLE ASSEMBLY ABNORMAL 4"/>
    <property type="match status" value="1"/>
</dbReference>
<dbReference type="GO" id="GO:0061511">
    <property type="term" value="P:centriole elongation"/>
    <property type="evidence" value="ECO:0007669"/>
    <property type="project" value="TreeGrafter"/>
</dbReference>
<dbReference type="GO" id="GO:0015631">
    <property type="term" value="F:tubulin binding"/>
    <property type="evidence" value="ECO:0007669"/>
    <property type="project" value="TreeGrafter"/>
</dbReference>
<dbReference type="OrthoDB" id="10252174at2759"/>
<dbReference type="CDD" id="cd16449">
    <property type="entry name" value="RING-HC"/>
    <property type="match status" value="1"/>
</dbReference>
<dbReference type="EMBL" id="CAJNOW010009413">
    <property type="protein sequence ID" value="CAF1562816.1"/>
    <property type="molecule type" value="Genomic_DNA"/>
</dbReference>
<dbReference type="GO" id="GO:0060271">
    <property type="term" value="P:cilium assembly"/>
    <property type="evidence" value="ECO:0007669"/>
    <property type="project" value="TreeGrafter"/>
</dbReference>
<feature type="compositionally biased region" description="Low complexity" evidence="7">
    <location>
        <begin position="639"/>
        <end position="648"/>
    </location>
</feature>
<reference evidence="9" key="1">
    <citation type="submission" date="2021-02" db="EMBL/GenBank/DDBJ databases">
        <authorList>
            <person name="Nowell W R."/>
        </authorList>
    </citation>
    <scope>NUCLEOTIDE SEQUENCE</scope>
</reference>
<feature type="region of interest" description="Disordered" evidence="7">
    <location>
        <begin position="45"/>
        <end position="122"/>
    </location>
</feature>
<sequence length="1626" mass="187150">MASDSELDRNAIFEKFASIKRMHDEVGKKQTEDYQKRLQKLKEEESNYMTKLLSQQIPNRPQQDVSSRVQNSARRDLFLTSKNGTNQSDASLSQQHYPSYKVPSRSSSHHQDSYDNNDHEWNIDDDIQPLNITDNEILDERPSNRISHDDEPEDSYITAFHQLIQNHQQQQQQQQQMMVQQEQENMLSTIFEASCEEATPMTSLLDVHQQRTQISPQLQLNPISKDNHMSHNNQDDEEEQENEQEEDDDDDNDDDDDDDDVRQAEKTYRYTAPSVTSIDDIPVSTRFSKNENLKYSEYILEKLQTEFFLIMAYTHDFTSSMTIPMSQSKICNTTNIDIKNLPCASNDPSKLAYSYSTVDEILQCSICLNRLNDPRALPCQHAYCYTCLNKLLATNRSRSKLHCPICGYKSSYRSCDQCPKSLIHNQLLDLIPLNYDVEGKCYKCQEKAVLNLCPCCDYHLCRMCRENDLRLILNNLHNIFNACYNNRDRIQSITSINIDTLLVKADLLLKNPQPKEFKDILSLFYDLNYFYQQTNTLPVTVARKTIENSIKIDPLSMESANYFNQQEQINDDNDDDIIYIKTKDELLHSQSQGAKEKRPFLRKRQGLAHFQAPPKRRQACPKTTDTTNNTRNETVKRPSSASSTSSSSRCATTNQRSRANSSSATMMSNRQTSRSSAKPKPTKTINNTNSTKQQTTPISTQSNLLGKVDLDDEDDLLTKYQSRQNPVVHNDNDDEFTSSMNKFNSNIQTMIESKWNAYKTSFQHNEEEQVDDDDDEHLYSTSRQRTSSRSSAIQSKVSSVQPKKDLDEFEKLEQYAEEHPSMISTASFVDKVVFNDDQKSKTVDVFVNRLIHYHKEEHDDEPHDLSTTTNRIRQRKIIPFKQKVETRIEQRTAPSTIISSDREDDDGDDDDDDDDEGHKWDDVEVAKVIPIVADEYNSDSGISSFKTDFPRQTHYQQKKDSARSSDFGDDQSWADRVNPPPLNTLMLNTFPGLRHTVPTPAPTLPPPLPPPPPPASVSEHNQDYSRLVREKAKELEKQIELFEKENAKLQSLCNERNLAIKKLKQDRDEFEKTKQKVTEEFNQMKEDEMKKLKHEKRLFEQHRQQLRDHPDKREREEIELLRKQVSTLQEDLKQRESRWSTTVNRLKERIETLEYENAEVKQEKDIIERKRLELMHQLQTMSKQSSASQQQQLLHEDSLSTTRKSLVELQQTKQRPKSTVPTATSKTQSLPKTMVVRNSEPPTKPKVTSNGRRTPTAIIGVNGVKNNVDTSRKLSSLPAAKRPPSMSDLTGTIESMPIPTNIEPPIVISERADSGNGGSDEDSNRFDRKHNEHISPPLSSIINCDYQKTFMDHDETNYSTALDYKSLLTMATRTTSSATTLLQRHQETLSFLDQPTIKRQPLSIANNDSMIPTSHMSMPSTTKSITFKENLSMTTNNAVLEEVRHNDGRVERIKSDLSKQIVFPNGSKQEISADGKQIRVQFYNGDYKEKLSDGRCIYKYASTNTTETEYPDGTHIYEFPNGQIEKHLPDGRQEHILPDKTKNIYLTDGTIISIKTNGEKFIQHPNQTKEVHTDTYKRKLFPNGSILTVFNTGEQEIRYANGKIKIKDAQGNIIIEKKTPTNKNNK</sequence>
<feature type="region of interest" description="Disordered" evidence="7">
    <location>
        <begin position="939"/>
        <end position="1020"/>
    </location>
</feature>
<feature type="region of interest" description="Disordered" evidence="7">
    <location>
        <begin position="1208"/>
        <end position="1229"/>
    </location>
</feature>
<dbReference type="InterPro" id="IPR013083">
    <property type="entry name" value="Znf_RING/FYVE/PHD"/>
</dbReference>
<feature type="compositionally biased region" description="Acidic residues" evidence="7">
    <location>
        <begin position="235"/>
        <end position="260"/>
    </location>
</feature>
<feature type="compositionally biased region" description="Acidic residues" evidence="7">
    <location>
        <begin position="902"/>
        <end position="915"/>
    </location>
</feature>
<evidence type="ECO:0000256" key="3">
    <source>
        <dbReference type="ARBA" id="ARBA00022771"/>
    </source>
</evidence>
<evidence type="ECO:0000313" key="10">
    <source>
        <dbReference type="Proteomes" id="UP000663834"/>
    </source>
</evidence>
<evidence type="ECO:0000259" key="8">
    <source>
        <dbReference type="PROSITE" id="PS50089"/>
    </source>
</evidence>
<dbReference type="Pfam" id="PF13445">
    <property type="entry name" value="zf-RING_UBOX"/>
    <property type="match status" value="1"/>
</dbReference>
<feature type="domain" description="RING-type" evidence="8">
    <location>
        <begin position="364"/>
        <end position="406"/>
    </location>
</feature>
<dbReference type="Gene3D" id="3.30.40.10">
    <property type="entry name" value="Zinc/RING finger domain, C3HC4 (zinc finger)"/>
    <property type="match status" value="1"/>
</dbReference>
<dbReference type="InterPro" id="IPR001841">
    <property type="entry name" value="Znf_RING"/>
</dbReference>
<evidence type="ECO:0000313" key="9">
    <source>
        <dbReference type="EMBL" id="CAF1562816.1"/>
    </source>
</evidence>
<dbReference type="SMART" id="SM00184">
    <property type="entry name" value="RING"/>
    <property type="match status" value="1"/>
</dbReference>
<dbReference type="SUPFAM" id="SSF57850">
    <property type="entry name" value="RING/U-box"/>
    <property type="match status" value="1"/>
</dbReference>
<feature type="compositionally biased region" description="Polar residues" evidence="7">
    <location>
        <begin position="80"/>
        <end position="97"/>
    </location>
</feature>
<feature type="compositionally biased region" description="Polar residues" evidence="7">
    <location>
        <begin position="649"/>
        <end position="676"/>
    </location>
</feature>
<dbReference type="InterPro" id="IPR009852">
    <property type="entry name" value="CENPJ_C_dom"/>
</dbReference>
<evidence type="ECO:0000256" key="6">
    <source>
        <dbReference type="SAM" id="Coils"/>
    </source>
</evidence>
<dbReference type="GO" id="GO:0005814">
    <property type="term" value="C:centriole"/>
    <property type="evidence" value="ECO:0007669"/>
    <property type="project" value="TreeGrafter"/>
</dbReference>
<dbReference type="GO" id="GO:0005813">
    <property type="term" value="C:centrosome"/>
    <property type="evidence" value="ECO:0007669"/>
    <property type="project" value="TreeGrafter"/>
</dbReference>
<name>A0A815XUR1_9BILA</name>
<feature type="coiled-coil region" evidence="6">
    <location>
        <begin position="1025"/>
        <end position="1177"/>
    </location>
</feature>
<keyword evidence="3 5" id="KW-0863">Zinc-finger</keyword>
<feature type="compositionally biased region" description="Polar residues" evidence="7">
    <location>
        <begin position="47"/>
        <end position="72"/>
    </location>
</feature>
<feature type="region of interest" description="Disordered" evidence="7">
    <location>
        <begin position="885"/>
        <end position="923"/>
    </location>
</feature>
<dbReference type="InterPro" id="IPR047002">
    <property type="entry name" value="Tcp10_C_sf"/>
</dbReference>
<dbReference type="PROSITE" id="PS00518">
    <property type="entry name" value="ZF_RING_1"/>
    <property type="match status" value="1"/>
</dbReference>
<feature type="compositionally biased region" description="Basic and acidic residues" evidence="7">
    <location>
        <begin position="1322"/>
        <end position="1333"/>
    </location>
</feature>
<evidence type="ECO:0000256" key="1">
    <source>
        <dbReference type="ARBA" id="ARBA00005627"/>
    </source>
</evidence>
<feature type="region of interest" description="Disordered" evidence="7">
    <location>
        <begin position="217"/>
        <end position="260"/>
    </location>
</feature>
<evidence type="ECO:0000256" key="4">
    <source>
        <dbReference type="ARBA" id="ARBA00022833"/>
    </source>
</evidence>
<feature type="compositionally biased region" description="Low complexity" evidence="7">
    <location>
        <begin position="780"/>
        <end position="791"/>
    </location>
</feature>
<feature type="region of interest" description="Disordered" evidence="7">
    <location>
        <begin position="1276"/>
        <end position="1334"/>
    </location>
</feature>
<feature type="region of interest" description="Disordered" evidence="7">
    <location>
        <begin position="607"/>
        <end position="707"/>
    </location>
</feature>
<feature type="compositionally biased region" description="Polar residues" evidence="7">
    <location>
        <begin position="683"/>
        <end position="704"/>
    </location>
</feature>